<organism evidence="3 4">
    <name type="scientific">Tateyamaria omphalii</name>
    <dbReference type="NCBI Taxonomy" id="299262"/>
    <lineage>
        <taxon>Bacteria</taxon>
        <taxon>Pseudomonadati</taxon>
        <taxon>Pseudomonadota</taxon>
        <taxon>Alphaproteobacteria</taxon>
        <taxon>Rhodobacterales</taxon>
        <taxon>Roseobacteraceae</taxon>
        <taxon>Tateyamaria</taxon>
    </lineage>
</organism>
<reference evidence="3 4" key="1">
    <citation type="submission" date="2017-01" db="EMBL/GenBank/DDBJ databases">
        <title>Complete genome of Tateyamaria omphalii DOK1-4 isolated from seawater in Dokdo.</title>
        <authorList>
            <person name="Kim J.H."/>
            <person name="Chi W.-J."/>
        </authorList>
    </citation>
    <scope>NUCLEOTIDE SEQUENCE [LARGE SCALE GENOMIC DNA]</scope>
    <source>
        <strain evidence="3 4">DOK1-4</strain>
        <plasmid evidence="3 4">pDOK1-4-5</plasmid>
    </source>
</reference>
<dbReference type="InterPro" id="IPR006442">
    <property type="entry name" value="Antitoxin_Phd/YefM"/>
</dbReference>
<sequence length="75" mass="7948">MQFNVHTAKSQLSKLIEAALAGEEVIIAKGNRPVVRLVPMAQSGFQLGVLQNVGSGPDFLEPLDDSALEAWESGA</sequence>
<dbReference type="OrthoDB" id="9800503at2"/>
<dbReference type="RefSeq" id="WP_076630854.1">
    <property type="nucleotide sequence ID" value="NZ_CP019317.1"/>
</dbReference>
<dbReference type="Pfam" id="PF02604">
    <property type="entry name" value="PhdYeFM_antitox"/>
    <property type="match status" value="1"/>
</dbReference>
<gene>
    <name evidence="3" type="ORF">BWR18_20930</name>
</gene>
<protein>
    <recommendedName>
        <fullName evidence="2">Antitoxin</fullName>
    </recommendedName>
</protein>
<dbReference type="SUPFAM" id="SSF143120">
    <property type="entry name" value="YefM-like"/>
    <property type="match status" value="1"/>
</dbReference>
<evidence type="ECO:0000256" key="2">
    <source>
        <dbReference type="RuleBase" id="RU362080"/>
    </source>
</evidence>
<dbReference type="Proteomes" id="UP000186336">
    <property type="component" value="Plasmid pDOK1-4-5"/>
</dbReference>
<geneLocation type="plasmid" evidence="3 4">
    <name>pDOK1-4-5</name>
</geneLocation>
<dbReference type="EMBL" id="CP019317">
    <property type="protein sequence ID" value="APX14310.1"/>
    <property type="molecule type" value="Genomic_DNA"/>
</dbReference>
<comment type="similarity">
    <text evidence="1 2">Belongs to the phD/YefM antitoxin family.</text>
</comment>
<proteinExistence type="inferred from homology"/>
<evidence type="ECO:0000256" key="1">
    <source>
        <dbReference type="ARBA" id="ARBA00009981"/>
    </source>
</evidence>
<accession>A0A1P8N1X4</accession>
<comment type="function">
    <text evidence="2">Antitoxin component of a type II toxin-antitoxin (TA) system.</text>
</comment>
<dbReference type="AlphaFoldDB" id="A0A1P8N1X4"/>
<dbReference type="InterPro" id="IPR036165">
    <property type="entry name" value="YefM-like_sf"/>
</dbReference>
<evidence type="ECO:0000313" key="3">
    <source>
        <dbReference type="EMBL" id="APX14310.1"/>
    </source>
</evidence>
<evidence type="ECO:0000313" key="4">
    <source>
        <dbReference type="Proteomes" id="UP000186336"/>
    </source>
</evidence>
<keyword evidence="3" id="KW-0614">Plasmid</keyword>
<dbReference type="Gene3D" id="3.40.1620.10">
    <property type="entry name" value="YefM-like domain"/>
    <property type="match status" value="1"/>
</dbReference>
<name>A0A1P8N1X4_9RHOB</name>
<dbReference type="NCBIfam" id="TIGR01552">
    <property type="entry name" value="phd_fam"/>
    <property type="match status" value="1"/>
</dbReference>
<dbReference type="KEGG" id="tom:BWR18_20930"/>
<keyword evidence="4" id="KW-1185">Reference proteome</keyword>